<evidence type="ECO:0000256" key="1">
    <source>
        <dbReference type="SAM" id="MobiDB-lite"/>
    </source>
</evidence>
<feature type="compositionally biased region" description="Low complexity" evidence="1">
    <location>
        <begin position="1"/>
        <end position="14"/>
    </location>
</feature>
<feature type="compositionally biased region" description="Basic and acidic residues" evidence="1">
    <location>
        <begin position="83"/>
        <end position="101"/>
    </location>
</feature>
<gene>
    <name evidence="2" type="ORF">ABZU02_00005</name>
</gene>
<feature type="region of interest" description="Disordered" evidence="1">
    <location>
        <begin position="1"/>
        <end position="102"/>
    </location>
</feature>
<name>A0AAU8NNY5_9BIFI</name>
<evidence type="ECO:0000313" key="2">
    <source>
        <dbReference type="EMBL" id="XCS43554.1"/>
    </source>
</evidence>
<sequence>MSSQTTTTPAGSSTPRRRRTSRAEQQEINLHQSKPKSKSHPNQQAKTIETKPKHRRVENTAKTRKKKRHATTHQQKQNKNNPKKQEKHPQKPKHGSVENKIDGQLTHNYPSIQSYLFLPIFALDIFHLL</sequence>
<proteinExistence type="predicted"/>
<accession>A0AAU8NNY5</accession>
<reference evidence="2" key="1">
    <citation type="submission" date="2024-06" db="EMBL/GenBank/DDBJ databases">
        <title>Vaginal Lactobacillus fatty acid response mechanisms reveal a metabolite-targeted strategy for bacterial vaginosis treatment.</title>
        <authorList>
            <person name="Zhu M."/>
            <person name="Blainey P.C."/>
            <person name="Bloom S.M."/>
            <person name="Kwon D.S."/>
        </authorList>
    </citation>
    <scope>NUCLEOTIDE SEQUENCE</scope>
    <source>
        <strain evidence="2">0809_588_1_1_BHK4</strain>
    </source>
</reference>
<dbReference type="AlphaFoldDB" id="A0AAU8NNY5"/>
<organism evidence="2">
    <name type="scientific">Gardnerella piotii</name>
    <dbReference type="NCBI Taxonomy" id="2792977"/>
    <lineage>
        <taxon>Bacteria</taxon>
        <taxon>Bacillati</taxon>
        <taxon>Actinomycetota</taxon>
        <taxon>Actinomycetes</taxon>
        <taxon>Bifidobacteriales</taxon>
        <taxon>Bifidobacteriaceae</taxon>
        <taxon>Gardnerella</taxon>
    </lineage>
</organism>
<protein>
    <submittedName>
        <fullName evidence="2">Uncharacterized protein</fullName>
    </submittedName>
</protein>
<feature type="compositionally biased region" description="Basic residues" evidence="1">
    <location>
        <begin position="52"/>
        <end position="71"/>
    </location>
</feature>
<dbReference type="EMBL" id="CP160091">
    <property type="protein sequence ID" value="XCS43554.1"/>
    <property type="molecule type" value="Genomic_DNA"/>
</dbReference>